<dbReference type="KEGG" id="eva:EIB75_04065"/>
<organism evidence="1 2">
    <name type="scientific">Epilithonimonas vandammei</name>
    <dbReference type="NCBI Taxonomy" id="2487072"/>
    <lineage>
        <taxon>Bacteria</taxon>
        <taxon>Pseudomonadati</taxon>
        <taxon>Bacteroidota</taxon>
        <taxon>Flavobacteriia</taxon>
        <taxon>Flavobacteriales</taxon>
        <taxon>Weeksellaceae</taxon>
        <taxon>Chryseobacterium group</taxon>
        <taxon>Epilithonimonas</taxon>
    </lineage>
</organism>
<dbReference type="Proteomes" id="UP000272316">
    <property type="component" value="Chromosome"/>
</dbReference>
<evidence type="ECO:0000313" key="2">
    <source>
        <dbReference type="Proteomes" id="UP000272316"/>
    </source>
</evidence>
<reference evidence="2" key="1">
    <citation type="submission" date="2018-11" db="EMBL/GenBank/DDBJ databases">
        <title>Proposal to divide the Flavobacteriaceae and reorganize its genera based on Amino Acid Identity values calculated from whole genome sequences.</title>
        <authorList>
            <person name="Nicholson A.C."/>
            <person name="Gulvik C.A."/>
            <person name="Whitney A.M."/>
            <person name="Sheth M."/>
            <person name="Batra D."/>
            <person name="Pryor J."/>
            <person name="Bernardet J.-F."/>
            <person name="Hugo C."/>
            <person name="Kampfer P."/>
            <person name="Newman J.D."/>
            <person name="McQuiston J.R."/>
        </authorList>
    </citation>
    <scope>NUCLEOTIDE SEQUENCE [LARGE SCALE GENOMIC DNA]</scope>
    <source>
        <strain evidence="2">H6466</strain>
    </source>
</reference>
<gene>
    <name evidence="1" type="ORF">EIB75_04065</name>
</gene>
<sequence length="170" mass="20315">MSKHILIKDIFEDKIQKQTYTELCFEETSKKSMIVSSKTNFKYDDVCNSLKTSDTIFLFDKQIDFVEFKDVNSDRLGNRKFISELRLKVIESYVTLYNFLNDNSLEISKDELSELTLNYYFVFNREKLLSKPTLLNAFSALQGKWTKHYSRFYKNISFMDNETFIKKYKI</sequence>
<dbReference type="EMBL" id="CP034160">
    <property type="protein sequence ID" value="AZI54471.1"/>
    <property type="molecule type" value="Genomic_DNA"/>
</dbReference>
<protein>
    <submittedName>
        <fullName evidence="1">Uncharacterized protein</fullName>
    </submittedName>
</protein>
<dbReference type="AlphaFoldDB" id="A0A3G8ZKL9"/>
<evidence type="ECO:0000313" key="1">
    <source>
        <dbReference type="EMBL" id="AZI54471.1"/>
    </source>
</evidence>
<name>A0A3G8ZKL9_9FLAO</name>
<accession>A0A3G8ZKL9</accession>
<dbReference type="RefSeq" id="WP_124985800.1">
    <property type="nucleotide sequence ID" value="NZ_CP034160.1"/>
</dbReference>
<proteinExistence type="predicted"/>